<dbReference type="SMART" id="SM00028">
    <property type="entry name" value="TPR"/>
    <property type="match status" value="3"/>
</dbReference>
<dbReference type="Gene3D" id="1.25.40.10">
    <property type="entry name" value="Tetratricopeptide repeat domain"/>
    <property type="match status" value="1"/>
</dbReference>
<evidence type="ECO:0000256" key="1">
    <source>
        <dbReference type="ARBA" id="ARBA00022737"/>
    </source>
</evidence>
<feature type="region of interest" description="Disordered" evidence="4">
    <location>
        <begin position="20"/>
        <end position="76"/>
    </location>
</feature>
<gene>
    <name evidence="6" type="ORF">AMOR_26870</name>
</gene>
<dbReference type="EMBL" id="AP025591">
    <property type="protein sequence ID" value="BDG03691.1"/>
    <property type="molecule type" value="Genomic_DNA"/>
</dbReference>
<keyword evidence="1" id="KW-0677">Repeat</keyword>
<evidence type="ECO:0000256" key="2">
    <source>
        <dbReference type="ARBA" id="ARBA00022803"/>
    </source>
</evidence>
<reference evidence="7" key="1">
    <citation type="journal article" date="2022" name="Int. J. Syst. Evol. Microbiol.">
        <title>Anaeromyxobacter oryzae sp. nov., Anaeromyxobacter diazotrophicus sp. nov. and Anaeromyxobacter paludicola sp. nov., isolated from paddy soils.</title>
        <authorList>
            <person name="Itoh H."/>
            <person name="Xu Z."/>
            <person name="Mise K."/>
            <person name="Masuda Y."/>
            <person name="Ushijima N."/>
            <person name="Hayakawa C."/>
            <person name="Shiratori Y."/>
            <person name="Senoo K."/>
        </authorList>
    </citation>
    <scope>NUCLEOTIDE SEQUENCE [LARGE SCALE GENOMIC DNA]</scope>
    <source>
        <strain evidence="7">Red232</strain>
    </source>
</reference>
<dbReference type="PANTHER" id="PTHR44858">
    <property type="entry name" value="TETRATRICOPEPTIDE REPEAT PROTEIN 6"/>
    <property type="match status" value="1"/>
</dbReference>
<accession>A0ABN6MT60</accession>
<dbReference type="InterPro" id="IPR050498">
    <property type="entry name" value="Ycf3"/>
</dbReference>
<dbReference type="PANTHER" id="PTHR44858:SF1">
    <property type="entry name" value="UDP-N-ACETYLGLUCOSAMINE--PEPTIDE N-ACETYLGLUCOSAMINYLTRANSFERASE SPINDLY-RELATED"/>
    <property type="match status" value="1"/>
</dbReference>
<dbReference type="RefSeq" id="WP_248361912.1">
    <property type="nucleotide sequence ID" value="NZ_AP025591.1"/>
</dbReference>
<protein>
    <recommendedName>
        <fullName evidence="8">Tetratricopeptide repeat protein</fullName>
    </recommendedName>
</protein>
<feature type="chain" id="PRO_5045155305" description="Tetratricopeptide repeat protein" evidence="5">
    <location>
        <begin position="24"/>
        <end position="499"/>
    </location>
</feature>
<dbReference type="Proteomes" id="UP001162891">
    <property type="component" value="Chromosome"/>
</dbReference>
<feature type="repeat" description="TPR" evidence="3">
    <location>
        <begin position="146"/>
        <end position="179"/>
    </location>
</feature>
<evidence type="ECO:0000313" key="6">
    <source>
        <dbReference type="EMBL" id="BDG03691.1"/>
    </source>
</evidence>
<proteinExistence type="predicted"/>
<feature type="signal peptide" evidence="5">
    <location>
        <begin position="1"/>
        <end position="23"/>
    </location>
</feature>
<organism evidence="6 7">
    <name type="scientific">Anaeromyxobacter oryzae</name>
    <dbReference type="NCBI Taxonomy" id="2918170"/>
    <lineage>
        <taxon>Bacteria</taxon>
        <taxon>Pseudomonadati</taxon>
        <taxon>Myxococcota</taxon>
        <taxon>Myxococcia</taxon>
        <taxon>Myxococcales</taxon>
        <taxon>Cystobacterineae</taxon>
        <taxon>Anaeromyxobacteraceae</taxon>
        <taxon>Anaeromyxobacter</taxon>
    </lineage>
</organism>
<feature type="compositionally biased region" description="Basic and acidic residues" evidence="4">
    <location>
        <begin position="47"/>
        <end position="60"/>
    </location>
</feature>
<keyword evidence="2 3" id="KW-0802">TPR repeat</keyword>
<evidence type="ECO:0000256" key="5">
    <source>
        <dbReference type="SAM" id="SignalP"/>
    </source>
</evidence>
<keyword evidence="7" id="KW-1185">Reference proteome</keyword>
<dbReference type="PROSITE" id="PS50005">
    <property type="entry name" value="TPR"/>
    <property type="match status" value="2"/>
</dbReference>
<dbReference type="InterPro" id="IPR019734">
    <property type="entry name" value="TPR_rpt"/>
</dbReference>
<feature type="repeat" description="TPR" evidence="3">
    <location>
        <begin position="214"/>
        <end position="247"/>
    </location>
</feature>
<evidence type="ECO:0000256" key="3">
    <source>
        <dbReference type="PROSITE-ProRule" id="PRU00339"/>
    </source>
</evidence>
<dbReference type="Pfam" id="PF13432">
    <property type="entry name" value="TPR_16"/>
    <property type="match status" value="3"/>
</dbReference>
<evidence type="ECO:0000313" key="7">
    <source>
        <dbReference type="Proteomes" id="UP001162891"/>
    </source>
</evidence>
<dbReference type="SUPFAM" id="SSF48452">
    <property type="entry name" value="TPR-like"/>
    <property type="match status" value="1"/>
</dbReference>
<sequence length="499" mass="51814">MRRTNAWTAALAVLLAGAPASRATGGDPASAAAPGAQAASAPAAGARGDRGRAPGAERGRTTHGTKPATAPVPPLRPRGAELEAARRIAAEGRNEDAERMLDALLTIEPARLDVLLERAQVRAHQGKYAEARADFNDVLVARPGDLTALTGLAYTLAWSGDLETAEWTFRRALEVEPGTLDAAKGLAYVALWRGQPGEAARQFDVLARTRPDSAELQVAFGQALYAEGHRAEARAAFEQALALEPGRADARAGLDATEVRTRVEATVLGGITTRADAPEEAGVRFAELAIEPADGLRVWAQYDDTLSLDNADLARRNEHVPAAYLGGLLGWGDRNVTRLEVGYRDLPGGIAQGLLRGEQVVGVGQRSAVRLGGWAGPREDGLVEAGAHAGVSLAAGSYVRIEPAAYWGRSGVAGENEVRGALSIVAESRSHAEIGGGVAAGRAFGGTVEGDLASGFFRAVLPVGGHVRAQLLLTHERPPAGSAVTVYALGLTVSAGGPR</sequence>
<feature type="compositionally biased region" description="Low complexity" evidence="4">
    <location>
        <begin position="20"/>
        <end position="46"/>
    </location>
</feature>
<dbReference type="InterPro" id="IPR011990">
    <property type="entry name" value="TPR-like_helical_dom_sf"/>
</dbReference>
<keyword evidence="5" id="KW-0732">Signal</keyword>
<evidence type="ECO:0008006" key="8">
    <source>
        <dbReference type="Google" id="ProtNLM"/>
    </source>
</evidence>
<name>A0ABN6MT60_9BACT</name>
<evidence type="ECO:0000256" key="4">
    <source>
        <dbReference type="SAM" id="MobiDB-lite"/>
    </source>
</evidence>